<feature type="transmembrane region" description="Helical" evidence="1">
    <location>
        <begin position="20"/>
        <end position="42"/>
    </location>
</feature>
<dbReference type="Proteomes" id="UP000046122">
    <property type="component" value="Unassembled WGS sequence"/>
</dbReference>
<evidence type="ECO:0000313" key="2">
    <source>
        <dbReference type="EMBL" id="CDX51743.1"/>
    </source>
</evidence>
<keyword evidence="1" id="KW-1133">Transmembrane helix</keyword>
<dbReference type="AlphaFoldDB" id="A0A090FXB5"/>
<organism evidence="2 3">
    <name type="scientific">Mesorhizobium plurifarium</name>
    <dbReference type="NCBI Taxonomy" id="69974"/>
    <lineage>
        <taxon>Bacteria</taxon>
        <taxon>Pseudomonadati</taxon>
        <taxon>Pseudomonadota</taxon>
        <taxon>Alphaproteobacteria</taxon>
        <taxon>Hyphomicrobiales</taxon>
        <taxon>Phyllobacteriaceae</taxon>
        <taxon>Mesorhizobium</taxon>
    </lineage>
</organism>
<evidence type="ECO:0000256" key="1">
    <source>
        <dbReference type="SAM" id="Phobius"/>
    </source>
</evidence>
<protein>
    <submittedName>
        <fullName evidence="2">Uncharacterized protein</fullName>
    </submittedName>
</protein>
<dbReference type="EMBL" id="CCNE01000006">
    <property type="protein sequence ID" value="CDX51743.1"/>
    <property type="molecule type" value="Genomic_DNA"/>
</dbReference>
<keyword evidence="1" id="KW-0472">Membrane</keyword>
<reference evidence="2 3" key="1">
    <citation type="submission" date="2014-08" db="EMBL/GenBank/DDBJ databases">
        <authorList>
            <person name="Moulin Lionel"/>
        </authorList>
    </citation>
    <scope>NUCLEOTIDE SEQUENCE [LARGE SCALE GENOMIC DNA]</scope>
</reference>
<evidence type="ECO:0000313" key="3">
    <source>
        <dbReference type="Proteomes" id="UP000046122"/>
    </source>
</evidence>
<gene>
    <name evidence="2" type="ORF">MPL3365_140013</name>
</gene>
<sequence length="43" mass="5253">MRVGLRLLHRHRTWDFRWIIEVSFTYAMAQHYAIGYISLIMLS</sequence>
<accession>A0A090FXB5</accession>
<keyword evidence="1" id="KW-0812">Transmembrane</keyword>
<proteinExistence type="predicted"/>
<name>A0A090FXB5_MESPL</name>